<dbReference type="RefSeq" id="WP_085884367.1">
    <property type="nucleotide sequence ID" value="NZ_FWFR01000002.1"/>
</dbReference>
<dbReference type="OrthoDB" id="9766983at2"/>
<dbReference type="GO" id="GO:0047420">
    <property type="term" value="F:N-acyl-D-amino-acid deacylase activity"/>
    <property type="evidence" value="ECO:0007669"/>
    <property type="project" value="UniProtKB-EC"/>
</dbReference>
<dbReference type="EMBL" id="FWFR01000002">
    <property type="protein sequence ID" value="SLN66417.1"/>
    <property type="molecule type" value="Genomic_DNA"/>
</dbReference>
<dbReference type="InterPro" id="IPR023100">
    <property type="entry name" value="D-aminoacylase_insert_dom_sf"/>
</dbReference>
<dbReference type="SUPFAM" id="SSF51556">
    <property type="entry name" value="Metallo-dependent hydrolases"/>
    <property type="match status" value="1"/>
</dbReference>
<evidence type="ECO:0000256" key="2">
    <source>
        <dbReference type="ARBA" id="ARBA00022801"/>
    </source>
</evidence>
<feature type="domain" description="Amidohydrolase 3" evidence="3">
    <location>
        <begin position="53"/>
        <end position="467"/>
    </location>
</feature>
<dbReference type="GO" id="GO:0006046">
    <property type="term" value="P:N-acetylglucosamine catabolic process"/>
    <property type="evidence" value="ECO:0007669"/>
    <property type="project" value="TreeGrafter"/>
</dbReference>
<dbReference type="InParanoid" id="A0A1Y5TKJ2"/>
<evidence type="ECO:0000313" key="5">
    <source>
        <dbReference type="Proteomes" id="UP000193200"/>
    </source>
</evidence>
<dbReference type="Proteomes" id="UP000193200">
    <property type="component" value="Unassembled WGS sequence"/>
</dbReference>
<keyword evidence="5" id="KW-1185">Reference proteome</keyword>
<dbReference type="AlphaFoldDB" id="A0A1Y5TKJ2"/>
<evidence type="ECO:0000313" key="4">
    <source>
        <dbReference type="EMBL" id="SLN66417.1"/>
    </source>
</evidence>
<reference evidence="4 5" key="1">
    <citation type="submission" date="2017-03" db="EMBL/GenBank/DDBJ databases">
        <authorList>
            <person name="Afonso C.L."/>
            <person name="Miller P.J."/>
            <person name="Scott M.A."/>
            <person name="Spackman E."/>
            <person name="Goraichik I."/>
            <person name="Dimitrov K.M."/>
            <person name="Suarez D.L."/>
            <person name="Swayne D.E."/>
        </authorList>
    </citation>
    <scope>NUCLEOTIDE SEQUENCE [LARGE SCALE GENOMIC DNA]</scope>
    <source>
        <strain evidence="4 5">CECT 7691</strain>
    </source>
</reference>
<dbReference type="InterPro" id="IPR032466">
    <property type="entry name" value="Metal_Hydrolase"/>
</dbReference>
<dbReference type="Gene3D" id="3.20.20.140">
    <property type="entry name" value="Metal-dependent hydrolases"/>
    <property type="match status" value="1"/>
</dbReference>
<dbReference type="InterPro" id="IPR011059">
    <property type="entry name" value="Metal-dep_hydrolase_composite"/>
</dbReference>
<comment type="similarity">
    <text evidence="1">Belongs to the metallo-dependent hydrolases superfamily. NagA family.</text>
</comment>
<dbReference type="PANTHER" id="PTHR11113">
    <property type="entry name" value="N-ACETYLGLUCOSAMINE-6-PHOSPHATE DEACETYLASE"/>
    <property type="match status" value="1"/>
</dbReference>
<dbReference type="Gene3D" id="2.30.40.10">
    <property type="entry name" value="Urease, subunit C, domain 1"/>
    <property type="match status" value="1"/>
</dbReference>
<evidence type="ECO:0000256" key="1">
    <source>
        <dbReference type="ARBA" id="ARBA00010716"/>
    </source>
</evidence>
<name>A0A1Y5TKJ2_9PROT</name>
<keyword evidence="2 4" id="KW-0378">Hydrolase</keyword>
<dbReference type="Gene3D" id="3.30.1490.130">
    <property type="entry name" value="D-aminoacylase. Domain 3"/>
    <property type="match status" value="1"/>
</dbReference>
<protein>
    <submittedName>
        <fullName evidence="4">D-aminoacylase</fullName>
        <ecNumber evidence="4">3.5.1.81</ecNumber>
    </submittedName>
</protein>
<dbReference type="GO" id="GO:0008448">
    <property type="term" value="F:N-acetylglucosamine-6-phosphate deacetylase activity"/>
    <property type="evidence" value="ECO:0007669"/>
    <property type="project" value="TreeGrafter"/>
</dbReference>
<dbReference type="InterPro" id="IPR013108">
    <property type="entry name" value="Amidohydro_3"/>
</dbReference>
<sequence>MTDSQSSPSPADILIRDALIVDGTGAPARLGDLAIKDDRILAIGELGDCAAGRIIDARGLVLAPGFIDVHTHDDRAVLADPQMACKVSQGVTTVIVGNCGISLSPLVSSGPPPPPLDLLSPDRNEFFDSFSSYAARLEADPAAVNVAALVGHSTLRVGVMDALDRTASGKEIAAMRGLLEEALASGAIGLSTGLFYPTARAAETEEVIELSRAMAGGQGIHTTHMRDEADGVEEALEETFLIGRSAEVPVIISHHKCMGAKNYGRSHATLARIAAAMGRQDVGLDVYPYSAASTILNSELVAMSARVLVSWSTPHPELAGKPLDEIAAAWQVDVDEAIGRLSPAGGIYFVMDEADVKRILAFPNTVVGSDGLPHDRHPHPRLWGTFPRVLGRYVREDALLTLEDAVRKMSGLSARYFGLEGRGELKAGNYADLVLFDRDEVIDLATFERPDRPSAGIHRVMVNGREVWNRGATTGERPGRLLGR</sequence>
<dbReference type="Pfam" id="PF07969">
    <property type="entry name" value="Amidohydro_3"/>
    <property type="match status" value="1"/>
</dbReference>
<accession>A0A1Y5TKJ2</accession>
<gene>
    <name evidence="4" type="primary">dan_1</name>
    <name evidence="4" type="ORF">OCH7691_03060</name>
</gene>
<proteinExistence type="inferred from homology"/>
<dbReference type="SUPFAM" id="SSF51338">
    <property type="entry name" value="Composite domain of metallo-dependent hydrolases"/>
    <property type="match status" value="1"/>
</dbReference>
<dbReference type="CDD" id="cd01297">
    <property type="entry name" value="D-aminoacylase"/>
    <property type="match status" value="1"/>
</dbReference>
<evidence type="ECO:0000259" key="3">
    <source>
        <dbReference type="Pfam" id="PF07969"/>
    </source>
</evidence>
<organism evidence="4 5">
    <name type="scientific">Oceanibacterium hippocampi</name>
    <dbReference type="NCBI Taxonomy" id="745714"/>
    <lineage>
        <taxon>Bacteria</taxon>
        <taxon>Pseudomonadati</taxon>
        <taxon>Pseudomonadota</taxon>
        <taxon>Alphaproteobacteria</taxon>
        <taxon>Sneathiellales</taxon>
        <taxon>Sneathiellaceae</taxon>
        <taxon>Oceanibacterium</taxon>
    </lineage>
</organism>
<dbReference type="EC" id="3.5.1.81" evidence="4"/>
<dbReference type="PANTHER" id="PTHR11113:SF14">
    <property type="entry name" value="N-ACETYLGLUCOSAMINE-6-PHOSPHATE DEACETYLASE"/>
    <property type="match status" value="1"/>
</dbReference>